<sequence>MDAPATKRVIIQIVTLLYILLFIYAATAKLLDLENFTVQLGQSPLLSAFASWVGYAVIAAEFLIAALLIFPKTRLAGLFAAFGLMVMFTAYIYIILNYSEFVPCSCGGILEKLGWKEHLVFNIIFVILAASAVLLHCPGADVKTALNSKGLAAVLILLSILSCCLVVALFISSEKIIHYSNTLTRRFPHWPAVKKNETDLKLNSYYLAGVSKDKIYLGNSTAPLVMTVLDTSLKQKEVFRIGLDKTNYPFKALKTAVEEPYFFIADGTVPVIFRGNINDWKAKMLLQGGFFFSQAVPVDSTTLIMRNHKPKTGEMVIGKVSLARHGAAVQNPSLLQKQIDGIFDTDGYLKYSSGLHSLVYLYAYRNGFTVADTTLNLIKRGNTIDTFGHAKLQIVNVASHAQRKMAAPPVIVNRQCAVSGNLLFVNSGIMGRYDSEEMWEKHASIIDLYNLSDGSYLFSFYIYNVKGARLKEFAVSGNMLYALIGDYVVSYKLGSTITDAYQQSGKIQNQ</sequence>
<feature type="transmembrane region" description="Helical" evidence="5">
    <location>
        <begin position="119"/>
        <end position="138"/>
    </location>
</feature>
<comment type="subcellular location">
    <subcellularLocation>
        <location evidence="1">Membrane</location>
        <topology evidence="1">Multi-pass membrane protein</topology>
    </subcellularLocation>
</comment>
<evidence type="ECO:0000256" key="5">
    <source>
        <dbReference type="SAM" id="Phobius"/>
    </source>
</evidence>
<dbReference type="EMBL" id="FNEZ01000001">
    <property type="protein sequence ID" value="SDJ28920.1"/>
    <property type="molecule type" value="Genomic_DNA"/>
</dbReference>
<organism evidence="7 8">
    <name type="scientific">Flavobacterium noncentrifugens</name>
    <dbReference type="NCBI Taxonomy" id="1128970"/>
    <lineage>
        <taxon>Bacteria</taxon>
        <taxon>Pseudomonadati</taxon>
        <taxon>Bacteroidota</taxon>
        <taxon>Flavobacteriia</taxon>
        <taxon>Flavobacteriales</taxon>
        <taxon>Flavobacteriaceae</taxon>
        <taxon>Flavobacterium</taxon>
    </lineage>
</organism>
<dbReference type="GO" id="GO:0030416">
    <property type="term" value="P:methylamine metabolic process"/>
    <property type="evidence" value="ECO:0007669"/>
    <property type="project" value="InterPro"/>
</dbReference>
<reference evidence="7 8" key="1">
    <citation type="submission" date="2016-10" db="EMBL/GenBank/DDBJ databases">
        <authorList>
            <person name="de Groot N.N."/>
        </authorList>
    </citation>
    <scope>NUCLEOTIDE SEQUENCE [LARGE SCALE GENOMIC DNA]</scope>
    <source>
        <strain evidence="7 8">CGMCC 1.10076</strain>
    </source>
</reference>
<dbReference type="GO" id="GO:0016020">
    <property type="term" value="C:membrane"/>
    <property type="evidence" value="ECO:0007669"/>
    <property type="project" value="UniProtKB-SubCell"/>
</dbReference>
<keyword evidence="4 5" id="KW-0472">Membrane</keyword>
<evidence type="ECO:0000313" key="8">
    <source>
        <dbReference type="Proteomes" id="UP000199580"/>
    </source>
</evidence>
<dbReference type="RefSeq" id="WP_091391746.1">
    <property type="nucleotide sequence ID" value="NZ_BKAI01000002.1"/>
</dbReference>
<dbReference type="AlphaFoldDB" id="A0A1G8SJX7"/>
<evidence type="ECO:0000256" key="1">
    <source>
        <dbReference type="ARBA" id="ARBA00004141"/>
    </source>
</evidence>
<evidence type="ECO:0000259" key="6">
    <source>
        <dbReference type="Pfam" id="PF07291"/>
    </source>
</evidence>
<gene>
    <name evidence="7" type="ORF">SAMN04487935_0568</name>
</gene>
<feature type="transmembrane region" description="Helical" evidence="5">
    <location>
        <begin position="150"/>
        <end position="171"/>
    </location>
</feature>
<feature type="domain" description="Methylamine utilisation protein MauE" evidence="6">
    <location>
        <begin position="8"/>
        <end position="134"/>
    </location>
</feature>
<name>A0A1G8SJX7_9FLAO</name>
<dbReference type="Pfam" id="PF07291">
    <property type="entry name" value="MauE"/>
    <property type="match status" value="1"/>
</dbReference>
<keyword evidence="3 5" id="KW-1133">Transmembrane helix</keyword>
<dbReference type="InterPro" id="IPR009908">
    <property type="entry name" value="Methylamine_util_MauE"/>
</dbReference>
<feature type="transmembrane region" description="Helical" evidence="5">
    <location>
        <begin position="46"/>
        <end position="70"/>
    </location>
</feature>
<evidence type="ECO:0000256" key="2">
    <source>
        <dbReference type="ARBA" id="ARBA00022692"/>
    </source>
</evidence>
<feature type="transmembrane region" description="Helical" evidence="5">
    <location>
        <begin position="77"/>
        <end position="99"/>
    </location>
</feature>
<keyword evidence="2 5" id="KW-0812">Transmembrane</keyword>
<dbReference type="Proteomes" id="UP000199580">
    <property type="component" value="Unassembled WGS sequence"/>
</dbReference>
<dbReference type="STRING" id="1128970.SAMN04487935_0568"/>
<dbReference type="OrthoDB" id="673785at2"/>
<evidence type="ECO:0000256" key="3">
    <source>
        <dbReference type="ARBA" id="ARBA00022989"/>
    </source>
</evidence>
<evidence type="ECO:0000256" key="4">
    <source>
        <dbReference type="ARBA" id="ARBA00023136"/>
    </source>
</evidence>
<protein>
    <submittedName>
        <fullName evidence="7">Uncharacterized membrane protein YphA, DoxX/SURF4 family</fullName>
    </submittedName>
</protein>
<feature type="transmembrane region" description="Helical" evidence="5">
    <location>
        <begin position="9"/>
        <end position="26"/>
    </location>
</feature>
<keyword evidence="8" id="KW-1185">Reference proteome</keyword>
<evidence type="ECO:0000313" key="7">
    <source>
        <dbReference type="EMBL" id="SDJ28920.1"/>
    </source>
</evidence>
<accession>A0A1G8SJX7</accession>
<proteinExistence type="predicted"/>